<evidence type="ECO:0000256" key="5">
    <source>
        <dbReference type="ARBA" id="ARBA00023136"/>
    </source>
</evidence>
<organism evidence="7 8">
    <name type="scientific">Vanessa tameamea</name>
    <name type="common">Kamehameha butterfly</name>
    <dbReference type="NCBI Taxonomy" id="334116"/>
    <lineage>
        <taxon>Eukaryota</taxon>
        <taxon>Metazoa</taxon>
        <taxon>Ecdysozoa</taxon>
        <taxon>Arthropoda</taxon>
        <taxon>Hexapoda</taxon>
        <taxon>Insecta</taxon>
        <taxon>Pterygota</taxon>
        <taxon>Neoptera</taxon>
        <taxon>Endopterygota</taxon>
        <taxon>Lepidoptera</taxon>
        <taxon>Glossata</taxon>
        <taxon>Ditrysia</taxon>
        <taxon>Papilionoidea</taxon>
        <taxon>Nymphalidae</taxon>
        <taxon>Nymphalinae</taxon>
        <taxon>Vanessa</taxon>
    </lineage>
</organism>
<evidence type="ECO:0000313" key="7">
    <source>
        <dbReference type="Proteomes" id="UP001652626"/>
    </source>
</evidence>
<keyword evidence="4 6" id="KW-1133">Transmembrane helix</keyword>
<name>A0A8B8HVV3_VANTA</name>
<dbReference type="GO" id="GO:0008049">
    <property type="term" value="P:male courtship behavior"/>
    <property type="evidence" value="ECO:0007669"/>
    <property type="project" value="TreeGrafter"/>
</dbReference>
<dbReference type="Proteomes" id="UP001652626">
    <property type="component" value="Chromosome 21"/>
</dbReference>
<dbReference type="GeneID" id="113395586"/>
<dbReference type="GO" id="GO:0005886">
    <property type="term" value="C:plasma membrane"/>
    <property type="evidence" value="ECO:0007669"/>
    <property type="project" value="UniProtKB-SubCell"/>
</dbReference>
<feature type="transmembrane region" description="Helical" evidence="6">
    <location>
        <begin position="160"/>
        <end position="177"/>
    </location>
</feature>
<dbReference type="InterPro" id="IPR013604">
    <property type="entry name" value="7TM_chemorcpt"/>
</dbReference>
<keyword evidence="2" id="KW-1003">Cell membrane</keyword>
<dbReference type="GO" id="GO:0030425">
    <property type="term" value="C:dendrite"/>
    <property type="evidence" value="ECO:0007669"/>
    <property type="project" value="TreeGrafter"/>
</dbReference>
<evidence type="ECO:0000256" key="2">
    <source>
        <dbReference type="ARBA" id="ARBA00022475"/>
    </source>
</evidence>
<protein>
    <submittedName>
        <fullName evidence="8">Uncharacterized protein LOC113395586</fullName>
    </submittedName>
</protein>
<sequence>MTDQLYPDIKVTQRIKIAQKLREITHSFVSTSDVLRKLSSSESVALFLQLTIFTFDLTFTVYVLIQMLNFDDKCYKHNIKKVVQIAWFICHTIKIVLLVEPCYRTQEKVSSTRFLVARVMCYVTSEGDPLRDEIDDFVKQLALNNLSYSAMGICNIGRRIISTIIGSVTTILVFLYQF</sequence>
<dbReference type="GO" id="GO:0030424">
    <property type="term" value="C:axon"/>
    <property type="evidence" value="ECO:0007669"/>
    <property type="project" value="TreeGrafter"/>
</dbReference>
<dbReference type="AlphaFoldDB" id="A0A8B8HVV3"/>
<evidence type="ECO:0000256" key="6">
    <source>
        <dbReference type="SAM" id="Phobius"/>
    </source>
</evidence>
<dbReference type="OrthoDB" id="6478931at2759"/>
<keyword evidence="3 6" id="KW-0812">Transmembrane</keyword>
<dbReference type="Pfam" id="PF08395">
    <property type="entry name" value="7tm_7"/>
    <property type="match status" value="1"/>
</dbReference>
<keyword evidence="7" id="KW-1185">Reference proteome</keyword>
<gene>
    <name evidence="8" type="primary">LOC113395586</name>
</gene>
<evidence type="ECO:0000256" key="1">
    <source>
        <dbReference type="ARBA" id="ARBA00004651"/>
    </source>
</evidence>
<feature type="transmembrane region" description="Helical" evidence="6">
    <location>
        <begin position="44"/>
        <end position="65"/>
    </location>
</feature>
<proteinExistence type="predicted"/>
<accession>A0A8B8HVV3</accession>
<keyword evidence="5 6" id="KW-0472">Membrane</keyword>
<reference evidence="8" key="1">
    <citation type="submission" date="2025-08" db="UniProtKB">
        <authorList>
            <consortium name="RefSeq"/>
        </authorList>
    </citation>
    <scope>IDENTIFICATION</scope>
    <source>
        <tissue evidence="8">Whole body</tissue>
    </source>
</reference>
<comment type="subcellular location">
    <subcellularLocation>
        <location evidence="1">Cell membrane</location>
        <topology evidence="1">Multi-pass membrane protein</topology>
    </subcellularLocation>
</comment>
<dbReference type="GO" id="GO:0007165">
    <property type="term" value="P:signal transduction"/>
    <property type="evidence" value="ECO:0007669"/>
    <property type="project" value="UniProtKB-KW"/>
</dbReference>
<evidence type="ECO:0000256" key="4">
    <source>
        <dbReference type="ARBA" id="ARBA00022989"/>
    </source>
</evidence>
<evidence type="ECO:0000313" key="8">
    <source>
        <dbReference type="RefSeq" id="XP_026488993.2"/>
    </source>
</evidence>
<dbReference type="GO" id="GO:0043025">
    <property type="term" value="C:neuronal cell body"/>
    <property type="evidence" value="ECO:0007669"/>
    <property type="project" value="TreeGrafter"/>
</dbReference>
<dbReference type="GO" id="GO:0007635">
    <property type="term" value="P:chemosensory behavior"/>
    <property type="evidence" value="ECO:0007669"/>
    <property type="project" value="TreeGrafter"/>
</dbReference>
<evidence type="ECO:0000256" key="3">
    <source>
        <dbReference type="ARBA" id="ARBA00022692"/>
    </source>
</evidence>
<dbReference type="RefSeq" id="XP_026488993.2">
    <property type="nucleotide sequence ID" value="XM_026633208.2"/>
</dbReference>
<dbReference type="GO" id="GO:0050909">
    <property type="term" value="P:sensory perception of taste"/>
    <property type="evidence" value="ECO:0007669"/>
    <property type="project" value="InterPro"/>
</dbReference>